<dbReference type="InParanoid" id="G5A9P1"/>
<dbReference type="EMBL" id="JH159162">
    <property type="protein sequence ID" value="EGZ07321.1"/>
    <property type="molecule type" value="Genomic_DNA"/>
</dbReference>
<protein>
    <submittedName>
        <fullName evidence="1">Uncharacterized protein</fullName>
    </submittedName>
</protein>
<dbReference type="Proteomes" id="UP000002640">
    <property type="component" value="Unassembled WGS sequence"/>
</dbReference>
<sequence length="80" mass="9325">AIVTDNTAANNAMGDELQPDFLNVFFRGYCCRGLYLLAKDMVAQIPRLDKLQSECKRLVVFSKTNFKVWFRPHRQMRQKA</sequence>
<name>G5A9P1_PHYSP</name>
<keyword evidence="2" id="KW-1185">Reference proteome</keyword>
<dbReference type="KEGG" id="psoj:PHYSODRAFT_529182"/>
<dbReference type="AlphaFoldDB" id="G5A9P1"/>
<proteinExistence type="predicted"/>
<organism evidence="1 2">
    <name type="scientific">Phytophthora sojae (strain P6497)</name>
    <name type="common">Soybean stem and root rot agent</name>
    <name type="synonym">Phytophthora megasperma f. sp. glycines</name>
    <dbReference type="NCBI Taxonomy" id="1094619"/>
    <lineage>
        <taxon>Eukaryota</taxon>
        <taxon>Sar</taxon>
        <taxon>Stramenopiles</taxon>
        <taxon>Oomycota</taxon>
        <taxon>Peronosporomycetes</taxon>
        <taxon>Peronosporales</taxon>
        <taxon>Peronosporaceae</taxon>
        <taxon>Phytophthora</taxon>
    </lineage>
</organism>
<dbReference type="GeneID" id="20661329"/>
<evidence type="ECO:0000313" key="2">
    <source>
        <dbReference type="Proteomes" id="UP000002640"/>
    </source>
</evidence>
<dbReference type="RefSeq" id="XP_009536887.1">
    <property type="nucleotide sequence ID" value="XM_009538592.1"/>
</dbReference>
<gene>
    <name evidence="1" type="ORF">PHYSODRAFT_529182</name>
</gene>
<feature type="non-terminal residue" evidence="1">
    <location>
        <position position="1"/>
    </location>
</feature>
<reference evidence="1 2" key="1">
    <citation type="journal article" date="2006" name="Science">
        <title>Phytophthora genome sequences uncover evolutionary origins and mechanisms of pathogenesis.</title>
        <authorList>
            <person name="Tyler B.M."/>
            <person name="Tripathy S."/>
            <person name="Zhang X."/>
            <person name="Dehal P."/>
            <person name="Jiang R.H."/>
            <person name="Aerts A."/>
            <person name="Arredondo F.D."/>
            <person name="Baxter L."/>
            <person name="Bensasson D."/>
            <person name="Beynon J.L."/>
            <person name="Chapman J."/>
            <person name="Damasceno C.M."/>
            <person name="Dorrance A.E."/>
            <person name="Dou D."/>
            <person name="Dickerman A.W."/>
            <person name="Dubchak I.L."/>
            <person name="Garbelotto M."/>
            <person name="Gijzen M."/>
            <person name="Gordon S.G."/>
            <person name="Govers F."/>
            <person name="Grunwald N.J."/>
            <person name="Huang W."/>
            <person name="Ivors K.L."/>
            <person name="Jones R.W."/>
            <person name="Kamoun S."/>
            <person name="Krampis K."/>
            <person name="Lamour K.H."/>
            <person name="Lee M.K."/>
            <person name="McDonald W.H."/>
            <person name="Medina M."/>
            <person name="Meijer H.J."/>
            <person name="Nordberg E.K."/>
            <person name="Maclean D.J."/>
            <person name="Ospina-Giraldo M.D."/>
            <person name="Morris P.F."/>
            <person name="Phuntumart V."/>
            <person name="Putnam N.H."/>
            <person name="Rash S."/>
            <person name="Rose J.K."/>
            <person name="Sakihama Y."/>
            <person name="Salamov A.A."/>
            <person name="Savidor A."/>
            <person name="Scheuring C.F."/>
            <person name="Smith B.M."/>
            <person name="Sobral B.W."/>
            <person name="Terry A."/>
            <person name="Torto-Alalibo T.A."/>
            <person name="Win J."/>
            <person name="Xu Z."/>
            <person name="Zhang H."/>
            <person name="Grigoriev I.V."/>
            <person name="Rokhsar D.S."/>
            <person name="Boore J.L."/>
        </authorList>
    </citation>
    <scope>NUCLEOTIDE SEQUENCE [LARGE SCALE GENOMIC DNA]</scope>
    <source>
        <strain evidence="1 2">P6497</strain>
    </source>
</reference>
<evidence type="ECO:0000313" key="1">
    <source>
        <dbReference type="EMBL" id="EGZ07321.1"/>
    </source>
</evidence>
<accession>G5A9P1</accession>